<evidence type="ECO:0000256" key="5">
    <source>
        <dbReference type="ARBA" id="ARBA00023136"/>
    </source>
</evidence>
<dbReference type="EMBL" id="JAUFQU010000054">
    <property type="protein sequence ID" value="MDN3709731.1"/>
    <property type="molecule type" value="Genomic_DNA"/>
</dbReference>
<feature type="transmembrane region" description="Helical" evidence="7">
    <location>
        <begin position="517"/>
        <end position="538"/>
    </location>
</feature>
<dbReference type="EMBL" id="JAUFQU010000001">
    <property type="protein sequence ID" value="MDN3707627.1"/>
    <property type="molecule type" value="Genomic_DNA"/>
</dbReference>
<reference evidence="12" key="2">
    <citation type="journal article" date="2019" name="Int. J. Syst. Evol. Microbiol.">
        <title>The Global Catalogue of Microorganisms (GCM) 10K type strain sequencing project: providing services to taxonomists for standard genome sequencing and annotation.</title>
        <authorList>
            <consortium name="The Broad Institute Genomics Platform"/>
            <consortium name="The Broad Institute Genome Sequencing Center for Infectious Disease"/>
            <person name="Wu L."/>
            <person name="Ma J."/>
        </authorList>
    </citation>
    <scope>NUCLEOTIDE SEQUENCE [LARGE SCALE GENOMIC DNA]</scope>
    <source>
        <strain evidence="12">CECT 7184</strain>
    </source>
</reference>
<sequence length="745" mass="85963">MYRKIIKKIGDNHLYDAVKTTFAASIPFLFFHTEDTFSIAFTFAMGALLTAPVDIPSSLKHKIVGLTSGSFMIAAITLLLGSTYHIPWLFYPIFIFILFFISMIAVYGHRANLLSFTGLLCISLAFIHDYQGQELLINCLYLLGGGIIYTLISLIFYFIKPSRYITLEVANCIEKTAEYLDLRAQLWSEGVDKNKIIQDQLTLQIKLNELHESIREYLIRNKANTSNSSSNRKLLVSHSLLLEIMELSSSNAFDHALIRDMFKDRMEIVKAYQRLAENFALTLHSLSYHIKANKKYHSPVSLTTEIKAIKTALDSFQKEKNWLNTQEEMVVFSNVMQYANKQLEKIKGLERVFKGRVNADQLRGKYKDLEKFLTPQHYRFSTLIENLTFDSMIFRHSLRLTITIVLGFILGQILPLQKEYWILMTVVVIMRPGYGLTKQRSKERVIGTILGGLIAFSFLFFIHNTALLVCLTILTMILGYWLSYSDYKIGVTFVTIYVVFIYGMLTPNYADLLKYRIIDTAIGAFLAFATTHLLWPSWEFLKIKTHLKKSLEANKEYVKEIQQYYNTKGELTTTYKIARKYAYIEVGNLMASFQRMIQEPKSKQRNKAELYELTVLNQTLISAAAGIGTYIQWHPTTEASEAFNIVMNNIIENLDHSLAIYENKKTDSENTDSDVDDTENTEVEISFTKLKQMRRNEIENELLPFDEKIQKLEESQLIIDQLIWMVNLSKQILKSSKKLKAKKIK</sequence>
<proteinExistence type="inferred from homology"/>
<dbReference type="PANTHER" id="PTHR30509">
    <property type="entry name" value="P-HYDROXYBENZOIC ACID EFFLUX PUMP SUBUNIT-RELATED"/>
    <property type="match status" value="1"/>
</dbReference>
<dbReference type="Proteomes" id="UP001242368">
    <property type="component" value="Unassembled WGS sequence"/>
</dbReference>
<feature type="domain" description="Integral membrane bound transporter" evidence="9">
    <location>
        <begin position="407"/>
        <end position="529"/>
    </location>
</feature>
<protein>
    <submittedName>
        <fullName evidence="11">FUSC family membrane protein</fullName>
    </submittedName>
</protein>
<evidence type="ECO:0000256" key="1">
    <source>
        <dbReference type="ARBA" id="ARBA00004651"/>
    </source>
</evidence>
<feature type="transmembrane region" description="Helical" evidence="7">
    <location>
        <begin position="63"/>
        <end position="82"/>
    </location>
</feature>
<comment type="subcellular location">
    <subcellularLocation>
        <location evidence="1">Cell membrane</location>
        <topology evidence="1">Multi-pass membrane protein</topology>
    </subcellularLocation>
</comment>
<feature type="transmembrane region" description="Helical" evidence="7">
    <location>
        <begin position="449"/>
        <end position="481"/>
    </location>
</feature>
<dbReference type="Pfam" id="PF12805">
    <property type="entry name" value="FUSC-like"/>
    <property type="match status" value="1"/>
</dbReference>
<keyword evidence="12" id="KW-1185">Reference proteome</keyword>
<evidence type="ECO:0000313" key="10">
    <source>
        <dbReference type="EMBL" id="MDN3707627.1"/>
    </source>
</evidence>
<feature type="transmembrane region" description="Helical" evidence="7">
    <location>
        <begin position="88"/>
        <end position="106"/>
    </location>
</feature>
<feature type="transmembrane region" description="Helical" evidence="7">
    <location>
        <begin position="487"/>
        <end position="505"/>
    </location>
</feature>
<evidence type="ECO:0000313" key="12">
    <source>
        <dbReference type="Proteomes" id="UP001242368"/>
    </source>
</evidence>
<reference evidence="11" key="1">
    <citation type="journal article" date="2014" name="Int. J. Syst. Evol. Microbiol.">
        <title>Complete genome of a new Firmicutes species belonging to the dominant human colonic microbiota ('Ruminococcus bicirculans') reveals two chromosomes and a selective capacity to utilize plant glucans.</title>
        <authorList>
            <consortium name="NISC Comparative Sequencing Program"/>
            <person name="Wegmann U."/>
            <person name="Louis P."/>
            <person name="Goesmann A."/>
            <person name="Henrissat B."/>
            <person name="Duncan S.H."/>
            <person name="Flint H.J."/>
        </authorList>
    </citation>
    <scope>NUCLEOTIDE SEQUENCE</scope>
    <source>
        <strain evidence="11">CECT 7184</strain>
    </source>
</reference>
<name>A0ABT8D1C4_9FLAO</name>
<feature type="transmembrane region" description="Helical" evidence="7">
    <location>
        <begin position="135"/>
        <end position="159"/>
    </location>
</feature>
<evidence type="ECO:0000256" key="7">
    <source>
        <dbReference type="SAM" id="Phobius"/>
    </source>
</evidence>
<evidence type="ECO:0000256" key="2">
    <source>
        <dbReference type="ARBA" id="ARBA00022475"/>
    </source>
</evidence>
<keyword evidence="5 7" id="KW-0472">Membrane</keyword>
<keyword evidence="4 7" id="KW-1133">Transmembrane helix</keyword>
<evidence type="ECO:0000256" key="4">
    <source>
        <dbReference type="ARBA" id="ARBA00022989"/>
    </source>
</evidence>
<evidence type="ECO:0000256" key="6">
    <source>
        <dbReference type="ARBA" id="ARBA00043993"/>
    </source>
</evidence>
<evidence type="ECO:0000313" key="11">
    <source>
        <dbReference type="EMBL" id="MDN3709731.1"/>
    </source>
</evidence>
<keyword evidence="2" id="KW-1003">Cell membrane</keyword>
<gene>
    <name evidence="10" type="ORF">QW060_10875</name>
    <name evidence="11" type="ORF">QW060_22555</name>
</gene>
<reference evidence="11" key="3">
    <citation type="submission" date="2023-06" db="EMBL/GenBank/DDBJ databases">
        <authorList>
            <person name="Lucena T."/>
            <person name="Sun Q."/>
        </authorList>
    </citation>
    <scope>NUCLEOTIDE SEQUENCE</scope>
    <source>
        <strain evidence="11">CECT 7184</strain>
    </source>
</reference>
<accession>A0ABT8D1C4</accession>
<feature type="domain" description="Integral membrane protein YccS N-terminal" evidence="8">
    <location>
        <begin position="71"/>
        <end position="336"/>
    </location>
</feature>
<dbReference type="Pfam" id="PF13515">
    <property type="entry name" value="FUSC_2"/>
    <property type="match status" value="1"/>
</dbReference>
<feature type="transmembrane region" description="Helical" evidence="7">
    <location>
        <begin position="113"/>
        <end position="129"/>
    </location>
</feature>
<comment type="similarity">
    <text evidence="6">Belongs to the YccS/YhfK family.</text>
</comment>
<feature type="transmembrane region" description="Helical" evidence="7">
    <location>
        <begin position="397"/>
        <end position="414"/>
    </location>
</feature>
<evidence type="ECO:0000259" key="9">
    <source>
        <dbReference type="Pfam" id="PF13515"/>
    </source>
</evidence>
<dbReference type="InterPro" id="IPR049453">
    <property type="entry name" value="Memb_transporter_dom"/>
</dbReference>
<evidence type="ECO:0000256" key="3">
    <source>
        <dbReference type="ARBA" id="ARBA00022692"/>
    </source>
</evidence>
<evidence type="ECO:0000259" key="8">
    <source>
        <dbReference type="Pfam" id="PF12805"/>
    </source>
</evidence>
<dbReference type="RefSeq" id="WP_290363597.1">
    <property type="nucleotide sequence ID" value="NZ_JAUFQU010000001.1"/>
</dbReference>
<dbReference type="InterPro" id="IPR032692">
    <property type="entry name" value="YccS_N"/>
</dbReference>
<organism evidence="11 12">
    <name type="scientific">Paenimyroides ceti</name>
    <dbReference type="NCBI Taxonomy" id="395087"/>
    <lineage>
        <taxon>Bacteria</taxon>
        <taxon>Pseudomonadati</taxon>
        <taxon>Bacteroidota</taxon>
        <taxon>Flavobacteriia</taxon>
        <taxon>Flavobacteriales</taxon>
        <taxon>Flavobacteriaceae</taxon>
        <taxon>Paenimyroides</taxon>
    </lineage>
</organism>
<comment type="caution">
    <text evidence="11">The sequence shown here is derived from an EMBL/GenBank/DDBJ whole genome shotgun (WGS) entry which is preliminary data.</text>
</comment>
<dbReference type="PANTHER" id="PTHR30509:SF9">
    <property type="entry name" value="MULTIDRUG RESISTANCE PROTEIN MDTO"/>
    <property type="match status" value="1"/>
</dbReference>
<keyword evidence="3 7" id="KW-0812">Transmembrane</keyword>